<comment type="caution">
    <text evidence="4">The sequence shown here is derived from an EMBL/GenBank/DDBJ whole genome shotgun (WGS) entry which is preliminary data.</text>
</comment>
<dbReference type="Proteomes" id="UP000887226">
    <property type="component" value="Unassembled WGS sequence"/>
</dbReference>
<accession>A0A9P8CDJ8</accession>
<feature type="compositionally biased region" description="Low complexity" evidence="1">
    <location>
        <begin position="277"/>
        <end position="299"/>
    </location>
</feature>
<keyword evidence="2" id="KW-0472">Membrane</keyword>
<feature type="compositionally biased region" description="Polar residues" evidence="1">
    <location>
        <begin position="350"/>
        <end position="364"/>
    </location>
</feature>
<dbReference type="Pfam" id="PF20237">
    <property type="entry name" value="DUF6594"/>
    <property type="match status" value="1"/>
</dbReference>
<feature type="compositionally biased region" description="Basic and acidic residues" evidence="1">
    <location>
        <begin position="20"/>
        <end position="37"/>
    </location>
</feature>
<feature type="transmembrane region" description="Helical" evidence="2">
    <location>
        <begin position="655"/>
        <end position="673"/>
    </location>
</feature>
<evidence type="ECO:0000256" key="1">
    <source>
        <dbReference type="SAM" id="MobiDB-lite"/>
    </source>
</evidence>
<feature type="transmembrane region" description="Helical" evidence="2">
    <location>
        <begin position="598"/>
        <end position="616"/>
    </location>
</feature>
<name>A0A9P8CDJ8_9HELO</name>
<evidence type="ECO:0000256" key="2">
    <source>
        <dbReference type="SAM" id="Phobius"/>
    </source>
</evidence>
<reference evidence="4" key="1">
    <citation type="journal article" date="2021" name="IMA Fungus">
        <title>Genomic characterization of three marine fungi, including Emericellopsis atlantica sp. nov. with signatures of a generalist lifestyle and marine biomass degradation.</title>
        <authorList>
            <person name="Hagestad O.C."/>
            <person name="Hou L."/>
            <person name="Andersen J.H."/>
            <person name="Hansen E.H."/>
            <person name="Altermark B."/>
            <person name="Li C."/>
            <person name="Kuhnert E."/>
            <person name="Cox R.J."/>
            <person name="Crous P.W."/>
            <person name="Spatafora J.W."/>
            <person name="Lail K."/>
            <person name="Amirebrahimi M."/>
            <person name="Lipzen A."/>
            <person name="Pangilinan J."/>
            <person name="Andreopoulos W."/>
            <person name="Hayes R.D."/>
            <person name="Ng V."/>
            <person name="Grigoriev I.V."/>
            <person name="Jackson S.A."/>
            <person name="Sutton T.D.S."/>
            <person name="Dobson A.D.W."/>
            <person name="Rama T."/>
        </authorList>
    </citation>
    <scope>NUCLEOTIDE SEQUENCE</scope>
    <source>
        <strain evidence="4">TRa3180A</strain>
    </source>
</reference>
<feature type="domain" description="DUF6594" evidence="3">
    <location>
        <begin position="407"/>
        <end position="666"/>
    </location>
</feature>
<feature type="compositionally biased region" description="Basic and acidic residues" evidence="1">
    <location>
        <begin position="53"/>
        <end position="62"/>
    </location>
</feature>
<keyword evidence="2" id="KW-1133">Transmembrane helix</keyword>
<gene>
    <name evidence="4" type="ORF">BJ878DRAFT_514242</name>
</gene>
<dbReference type="EMBL" id="MU254047">
    <property type="protein sequence ID" value="KAG9242685.1"/>
    <property type="molecule type" value="Genomic_DNA"/>
</dbReference>
<keyword evidence="5" id="KW-1185">Reference proteome</keyword>
<organism evidence="4 5">
    <name type="scientific">Calycina marina</name>
    <dbReference type="NCBI Taxonomy" id="1763456"/>
    <lineage>
        <taxon>Eukaryota</taxon>
        <taxon>Fungi</taxon>
        <taxon>Dikarya</taxon>
        <taxon>Ascomycota</taxon>
        <taxon>Pezizomycotina</taxon>
        <taxon>Leotiomycetes</taxon>
        <taxon>Helotiales</taxon>
        <taxon>Pezizellaceae</taxon>
        <taxon>Calycina</taxon>
    </lineage>
</organism>
<dbReference type="PANTHER" id="PTHR34502:SF6">
    <property type="entry name" value="DUF6594 DOMAIN-CONTAINING PROTEIN"/>
    <property type="match status" value="1"/>
</dbReference>
<proteinExistence type="predicted"/>
<dbReference type="InterPro" id="IPR046529">
    <property type="entry name" value="DUF6594"/>
</dbReference>
<feature type="compositionally biased region" description="Acidic residues" evidence="1">
    <location>
        <begin position="252"/>
        <end position="262"/>
    </location>
</feature>
<evidence type="ECO:0000259" key="3">
    <source>
        <dbReference type="Pfam" id="PF20237"/>
    </source>
</evidence>
<evidence type="ECO:0000313" key="4">
    <source>
        <dbReference type="EMBL" id="KAG9242685.1"/>
    </source>
</evidence>
<feature type="compositionally biased region" description="Acidic residues" evidence="1">
    <location>
        <begin position="232"/>
        <end position="244"/>
    </location>
</feature>
<dbReference type="OrthoDB" id="5416037at2759"/>
<dbReference type="PANTHER" id="PTHR34502">
    <property type="entry name" value="DUF6594 DOMAIN-CONTAINING PROTEIN-RELATED"/>
    <property type="match status" value="1"/>
</dbReference>
<feature type="compositionally biased region" description="Basic residues" evidence="1">
    <location>
        <begin position="63"/>
        <end position="77"/>
    </location>
</feature>
<evidence type="ECO:0000313" key="5">
    <source>
        <dbReference type="Proteomes" id="UP000887226"/>
    </source>
</evidence>
<feature type="transmembrane region" description="Helical" evidence="2">
    <location>
        <begin position="622"/>
        <end position="643"/>
    </location>
</feature>
<feature type="region of interest" description="Disordered" evidence="1">
    <location>
        <begin position="15"/>
        <end position="371"/>
    </location>
</feature>
<dbReference type="AlphaFoldDB" id="A0A9P8CDJ8"/>
<keyword evidence="2" id="KW-0812">Transmembrane</keyword>
<protein>
    <recommendedName>
        <fullName evidence="3">DUF6594 domain-containing protein</fullName>
    </recommendedName>
</protein>
<feature type="compositionally biased region" description="Basic and acidic residues" evidence="1">
    <location>
        <begin position="300"/>
        <end position="316"/>
    </location>
</feature>
<sequence>MTTKYSTPTVEAIYEDYEDESGHDIRPKGDSVTEKSHRLARSPRQVTEMGAGKLEDGKEREKVRRSHRSGNARRHRSKREERNSNIKHAGMSQPECGSERLQRRHRRNIAQDISSSGSSSSEDEREEEQDHREVLAQPRMHLSAPSIVSTITSLTVSTNKSSGSSGSNSTVTQASNTKRNAKESEKKPAGLKMPMSPAVPDPPNVFAYLDNGSTVSIEEEVHEEQQSSSDSTSEDDEEEHDLEVDEQKREEVENDEESDVEGEPTWPHVERLAILPSPTSAEHPDSSSSASSSVHGSSHFSEENNAEHDDTDRSTSPERSVQGHASDHDDEGPRSPASDRMASQMAAAQERQNLHSGRAQSFGTPNMPRGHTVYPYLPAGSSLSPRYSQHIKARSLPRAEKMPVTGYELLASKLSNVGTNSKEPGIKPMYRKFEALNHRLLLHLQDELSELEEQLHRLDTADTQSRRAGLAGSVVPASRRAAEAAGGELQWHKNDILGRIGFKITQYNQALNAFNATQGLKAPDSNDIDQYREYLYTEHPIAEAETHFLDPADDLVSVCSETVRCYAPSVNLENQTSESISAAIEKQFEKRIDIQHNLSSLAVAIAVAVLVPILTFTVIPNFLGRMTVAGLVACGVVFSLIQSSAIRQSVIGREGLVCGGIYGGVMIVIAVIMG</sequence>
<feature type="compositionally biased region" description="Low complexity" evidence="1">
    <location>
        <begin position="146"/>
        <end position="172"/>
    </location>
</feature>